<comment type="subcellular location">
    <subcellularLocation>
        <location evidence="1">Membrane</location>
        <topology evidence="1">Multi-pass membrane protein</topology>
    </subcellularLocation>
</comment>
<dbReference type="AlphaFoldDB" id="A0A9W8E4Q9"/>
<feature type="transmembrane region" description="Helical" evidence="8">
    <location>
        <begin position="98"/>
        <end position="116"/>
    </location>
</feature>
<dbReference type="PIRSF" id="PIRSF005225">
    <property type="entry name" value="LAG1_LAC1"/>
    <property type="match status" value="1"/>
</dbReference>
<feature type="transmembrane region" description="Helical" evidence="8">
    <location>
        <begin position="12"/>
        <end position="30"/>
    </location>
</feature>
<comment type="caution">
    <text evidence="10">The sequence shown here is derived from an EMBL/GenBank/DDBJ whole genome shotgun (WGS) entry which is preliminary data.</text>
</comment>
<feature type="region of interest" description="Disordered" evidence="7">
    <location>
        <begin position="310"/>
        <end position="330"/>
    </location>
</feature>
<name>A0A9W8E4Q9_9FUNG</name>
<dbReference type="GO" id="GO:0016020">
    <property type="term" value="C:membrane"/>
    <property type="evidence" value="ECO:0007669"/>
    <property type="project" value="UniProtKB-SubCell"/>
</dbReference>
<reference evidence="10" key="1">
    <citation type="submission" date="2022-07" db="EMBL/GenBank/DDBJ databases">
        <title>Phylogenomic reconstructions and comparative analyses of Kickxellomycotina fungi.</title>
        <authorList>
            <person name="Reynolds N.K."/>
            <person name="Stajich J.E."/>
            <person name="Barry K."/>
            <person name="Grigoriev I.V."/>
            <person name="Crous P."/>
            <person name="Smith M.E."/>
        </authorList>
    </citation>
    <scope>NUCLEOTIDE SEQUENCE</scope>
    <source>
        <strain evidence="10">RSA 1196</strain>
    </source>
</reference>
<evidence type="ECO:0000259" key="9">
    <source>
        <dbReference type="PROSITE" id="PS50922"/>
    </source>
</evidence>
<dbReference type="InterPro" id="IPR006634">
    <property type="entry name" value="TLC-dom"/>
</dbReference>
<proteinExistence type="inferred from homology"/>
<dbReference type="GO" id="GO:0050291">
    <property type="term" value="F:sphingosine N-acyltransferase activity"/>
    <property type="evidence" value="ECO:0007669"/>
    <property type="project" value="UniProtKB-EC"/>
</dbReference>
<dbReference type="Pfam" id="PF03798">
    <property type="entry name" value="TRAM_LAG1_CLN8"/>
    <property type="match status" value="1"/>
</dbReference>
<dbReference type="InterPro" id="IPR016439">
    <property type="entry name" value="Lag1/Lac1-like"/>
</dbReference>
<dbReference type="OrthoDB" id="537032at2759"/>
<evidence type="ECO:0000256" key="3">
    <source>
        <dbReference type="ARBA" id="ARBA00022692"/>
    </source>
</evidence>
<keyword evidence="3 6" id="KW-0812">Transmembrane</keyword>
<dbReference type="Proteomes" id="UP001150925">
    <property type="component" value="Unassembled WGS sequence"/>
</dbReference>
<feature type="transmembrane region" description="Helical" evidence="8">
    <location>
        <begin position="143"/>
        <end position="159"/>
    </location>
</feature>
<keyword evidence="11" id="KW-1185">Reference proteome</keyword>
<evidence type="ECO:0000256" key="1">
    <source>
        <dbReference type="ARBA" id="ARBA00004141"/>
    </source>
</evidence>
<feature type="transmembrane region" description="Helical" evidence="8">
    <location>
        <begin position="275"/>
        <end position="296"/>
    </location>
</feature>
<gene>
    <name evidence="10" type="primary">lag1_2</name>
    <name evidence="10" type="ORF">IWQ62_005196</name>
</gene>
<keyword evidence="10" id="KW-0012">Acyltransferase</keyword>
<sequence length="330" mass="38714">MSFLEQHQVELPLALIAAILAGNVLNLPLADKFITIQGRISHHSEEQYRNTLDDVYFVVFGLLLFTFIRASIMKYLLSPLAEFCQVKEAGKKARFCEQLWLVIYYTVSWSVGMYLMHEMPHWMNTKAFWDGYPHISMTWRFKAYYLLSISFWLQQFYVLQIEERRKDYYQMLLHHVVTCALLLSSYCSHFTRIGNAILCTMDFADIFLSGAKVLRYIKMQLLCDILFGVFVIVWIITRHIIYGIIVYSIYDESVVLLHAAPENPEEFYYSYPGRAYFLTLLISLQFIIIYWFVLIIRVITRVISGREAIDNRSSDDSDAGPTKNDQKKQN</sequence>
<dbReference type="PANTHER" id="PTHR12560:SF0">
    <property type="entry name" value="LD18904P"/>
    <property type="match status" value="1"/>
</dbReference>
<evidence type="ECO:0000256" key="5">
    <source>
        <dbReference type="ARBA" id="ARBA00023136"/>
    </source>
</evidence>
<feature type="transmembrane region" description="Helical" evidence="8">
    <location>
        <begin position="226"/>
        <end position="250"/>
    </location>
</feature>
<dbReference type="GO" id="GO:0046513">
    <property type="term" value="P:ceramide biosynthetic process"/>
    <property type="evidence" value="ECO:0007669"/>
    <property type="project" value="InterPro"/>
</dbReference>
<evidence type="ECO:0000256" key="6">
    <source>
        <dbReference type="PROSITE-ProRule" id="PRU00205"/>
    </source>
</evidence>
<comment type="similarity">
    <text evidence="2">Belongs to the sphingosine N-acyltransferase family.</text>
</comment>
<dbReference type="EC" id="2.3.1.24" evidence="10"/>
<dbReference type="EMBL" id="JANBPY010002030">
    <property type="protein sequence ID" value="KAJ1956952.1"/>
    <property type="molecule type" value="Genomic_DNA"/>
</dbReference>
<evidence type="ECO:0000256" key="4">
    <source>
        <dbReference type="ARBA" id="ARBA00022989"/>
    </source>
</evidence>
<keyword evidence="5 6" id="KW-0472">Membrane</keyword>
<protein>
    <submittedName>
        <fullName evidence="10">Sphingosine N-acyltransferase lag1</fullName>
        <ecNumber evidence="10">2.3.1.24</ecNumber>
    </submittedName>
</protein>
<feature type="transmembrane region" description="Helical" evidence="8">
    <location>
        <begin position="55"/>
        <end position="77"/>
    </location>
</feature>
<feature type="domain" description="TLC" evidence="9">
    <location>
        <begin position="90"/>
        <end position="304"/>
    </location>
</feature>
<dbReference type="SMART" id="SM00724">
    <property type="entry name" value="TLC"/>
    <property type="match status" value="1"/>
</dbReference>
<evidence type="ECO:0000256" key="2">
    <source>
        <dbReference type="ARBA" id="ARBA00009808"/>
    </source>
</evidence>
<keyword evidence="10" id="KW-0808">Transferase</keyword>
<keyword evidence="4 8" id="KW-1133">Transmembrane helix</keyword>
<dbReference type="PANTHER" id="PTHR12560">
    <property type="entry name" value="LONGEVITY ASSURANCE FACTOR 1 LAG1"/>
    <property type="match status" value="1"/>
</dbReference>
<dbReference type="PROSITE" id="PS50922">
    <property type="entry name" value="TLC"/>
    <property type="match status" value="1"/>
</dbReference>
<evidence type="ECO:0000256" key="8">
    <source>
        <dbReference type="SAM" id="Phobius"/>
    </source>
</evidence>
<evidence type="ECO:0000313" key="10">
    <source>
        <dbReference type="EMBL" id="KAJ1956952.1"/>
    </source>
</evidence>
<evidence type="ECO:0000256" key="7">
    <source>
        <dbReference type="SAM" id="MobiDB-lite"/>
    </source>
</evidence>
<evidence type="ECO:0000313" key="11">
    <source>
        <dbReference type="Proteomes" id="UP001150925"/>
    </source>
</evidence>
<organism evidence="10 11">
    <name type="scientific">Dispira parvispora</name>
    <dbReference type="NCBI Taxonomy" id="1520584"/>
    <lineage>
        <taxon>Eukaryota</taxon>
        <taxon>Fungi</taxon>
        <taxon>Fungi incertae sedis</taxon>
        <taxon>Zoopagomycota</taxon>
        <taxon>Kickxellomycotina</taxon>
        <taxon>Dimargaritomycetes</taxon>
        <taxon>Dimargaritales</taxon>
        <taxon>Dimargaritaceae</taxon>
        <taxon>Dispira</taxon>
    </lineage>
</organism>
<accession>A0A9W8E4Q9</accession>